<dbReference type="EMBL" id="KZ826321">
    <property type="protein sequence ID" value="PYI10641.1"/>
    <property type="molecule type" value="Genomic_DNA"/>
</dbReference>
<protein>
    <submittedName>
        <fullName evidence="2">Uncharacterized protein</fullName>
    </submittedName>
</protein>
<name>A0A319EMT1_ASPSB</name>
<evidence type="ECO:0000256" key="1">
    <source>
        <dbReference type="SAM" id="SignalP"/>
    </source>
</evidence>
<reference evidence="2 3" key="1">
    <citation type="submission" date="2018-02" db="EMBL/GenBank/DDBJ databases">
        <title>The genomes of Aspergillus section Nigri reveals drivers in fungal speciation.</title>
        <authorList>
            <consortium name="DOE Joint Genome Institute"/>
            <person name="Vesth T.C."/>
            <person name="Nybo J."/>
            <person name="Theobald S."/>
            <person name="Brandl J."/>
            <person name="Frisvad J.C."/>
            <person name="Nielsen K.F."/>
            <person name="Lyhne E.K."/>
            <person name="Kogle M.E."/>
            <person name="Kuo A."/>
            <person name="Riley R."/>
            <person name="Clum A."/>
            <person name="Nolan M."/>
            <person name="Lipzen A."/>
            <person name="Salamov A."/>
            <person name="Henrissat B."/>
            <person name="Wiebenga A."/>
            <person name="De vries R.P."/>
            <person name="Grigoriev I.V."/>
            <person name="Mortensen U.H."/>
            <person name="Andersen M.R."/>
            <person name="Baker S.E."/>
        </authorList>
    </citation>
    <scope>NUCLEOTIDE SEQUENCE [LARGE SCALE GENOMIC DNA]</scope>
    <source>
        <strain evidence="2 3">CBS 121057</strain>
    </source>
</reference>
<organism evidence="2 3">
    <name type="scientific">Aspergillus sclerotiicarbonarius (strain CBS 121057 / IBT 28362)</name>
    <dbReference type="NCBI Taxonomy" id="1448318"/>
    <lineage>
        <taxon>Eukaryota</taxon>
        <taxon>Fungi</taxon>
        <taxon>Dikarya</taxon>
        <taxon>Ascomycota</taxon>
        <taxon>Pezizomycotina</taxon>
        <taxon>Eurotiomycetes</taxon>
        <taxon>Eurotiomycetidae</taxon>
        <taxon>Eurotiales</taxon>
        <taxon>Aspergillaceae</taxon>
        <taxon>Aspergillus</taxon>
        <taxon>Aspergillus subgen. Circumdati</taxon>
    </lineage>
</organism>
<evidence type="ECO:0000313" key="2">
    <source>
        <dbReference type="EMBL" id="PYI10641.1"/>
    </source>
</evidence>
<gene>
    <name evidence="2" type="ORF">BO78DRAFT_414720</name>
</gene>
<keyword evidence="3" id="KW-1185">Reference proteome</keyword>
<dbReference type="Proteomes" id="UP000248423">
    <property type="component" value="Unassembled WGS sequence"/>
</dbReference>
<dbReference type="VEuPathDB" id="FungiDB:BO78DRAFT_414720"/>
<proteinExistence type="predicted"/>
<sequence>MLSNKSILAASLALFTSGVVGQFIDVEYGYNSEGETYSQQLQLKEFTKLTYPGTYTYFFTPDSCDLYSNAIDDAVYSDVEGPFDFQETYLEYVYCYENYEETA</sequence>
<keyword evidence="1" id="KW-0732">Signal</keyword>
<feature type="signal peptide" evidence="1">
    <location>
        <begin position="1"/>
        <end position="21"/>
    </location>
</feature>
<dbReference type="OrthoDB" id="4430181at2759"/>
<dbReference type="AlphaFoldDB" id="A0A319EMT1"/>
<accession>A0A319EMT1</accession>
<evidence type="ECO:0000313" key="3">
    <source>
        <dbReference type="Proteomes" id="UP000248423"/>
    </source>
</evidence>
<feature type="chain" id="PRO_5016368398" evidence="1">
    <location>
        <begin position="22"/>
        <end position="103"/>
    </location>
</feature>